<comment type="caution">
    <text evidence="6">The sequence shown here is derived from an EMBL/GenBank/DDBJ whole genome shotgun (WGS) entry which is preliminary data.</text>
</comment>
<dbReference type="InterPro" id="IPR051385">
    <property type="entry name" value="Ceramide-binding_SVF1"/>
</dbReference>
<dbReference type="PANTHER" id="PTHR47107:SF1">
    <property type="entry name" value="CERAMIDE-BINDING PROTEIN SVF1-RELATED"/>
    <property type="match status" value="1"/>
</dbReference>
<dbReference type="PANTHER" id="PTHR47107">
    <property type="entry name" value="SVF1-LIKE PROTEIN YDR222W-RELATED"/>
    <property type="match status" value="1"/>
</dbReference>
<feature type="domain" description="Svf1-like N-terminal" evidence="4">
    <location>
        <begin position="23"/>
        <end position="182"/>
    </location>
</feature>
<dbReference type="InterPro" id="IPR033394">
    <property type="entry name" value="Svf1-like_C"/>
</dbReference>
<keyword evidence="3" id="KW-0963">Cytoplasm</keyword>
<evidence type="ECO:0000313" key="7">
    <source>
        <dbReference type="Proteomes" id="UP001527925"/>
    </source>
</evidence>
<feature type="domain" description="Svf1-like C-terminal" evidence="5">
    <location>
        <begin position="186"/>
        <end position="343"/>
    </location>
</feature>
<dbReference type="InterPro" id="IPR013931">
    <property type="entry name" value="Svf1-like_N"/>
</dbReference>
<reference evidence="6 7" key="1">
    <citation type="submission" date="2023-09" db="EMBL/GenBank/DDBJ databases">
        <title>Pangenome analysis of Batrachochytrium dendrobatidis and related Chytrids.</title>
        <authorList>
            <person name="Yacoub M.N."/>
            <person name="Stajich J.E."/>
            <person name="James T.Y."/>
        </authorList>
    </citation>
    <scope>NUCLEOTIDE SEQUENCE [LARGE SCALE GENOMIC DNA]</scope>
    <source>
        <strain evidence="6 7">JEL0888</strain>
    </source>
</reference>
<evidence type="ECO:0000256" key="3">
    <source>
        <dbReference type="ARBA" id="ARBA00022490"/>
    </source>
</evidence>
<organism evidence="6 7">
    <name type="scientific">Polyrhizophydium stewartii</name>
    <dbReference type="NCBI Taxonomy" id="2732419"/>
    <lineage>
        <taxon>Eukaryota</taxon>
        <taxon>Fungi</taxon>
        <taxon>Fungi incertae sedis</taxon>
        <taxon>Chytridiomycota</taxon>
        <taxon>Chytridiomycota incertae sedis</taxon>
        <taxon>Chytridiomycetes</taxon>
        <taxon>Rhizophydiales</taxon>
        <taxon>Rhizophydiales incertae sedis</taxon>
        <taxon>Polyrhizophydium</taxon>
    </lineage>
</organism>
<comment type="similarity">
    <text evidence="2">Belongs to the SVF1 family.</text>
</comment>
<evidence type="ECO:0000259" key="5">
    <source>
        <dbReference type="Pfam" id="PF17187"/>
    </source>
</evidence>
<dbReference type="EMBL" id="JADGIZ020000008">
    <property type="protein sequence ID" value="KAL2918001.1"/>
    <property type="molecule type" value="Genomic_DNA"/>
</dbReference>
<dbReference type="Proteomes" id="UP001527925">
    <property type="component" value="Unassembled WGS sequence"/>
</dbReference>
<evidence type="ECO:0000313" key="6">
    <source>
        <dbReference type="EMBL" id="KAL2918001.1"/>
    </source>
</evidence>
<comment type="subcellular location">
    <subcellularLocation>
        <location evidence="1">Cytoplasm</location>
    </subcellularLocation>
</comment>
<proteinExistence type="inferred from homology"/>
<dbReference type="SUPFAM" id="SSF159245">
    <property type="entry name" value="AttH-like"/>
    <property type="match status" value="1"/>
</dbReference>
<accession>A0ABR4NEW3</accession>
<sequence>MSVTSTAVPLDTLKWTLEPSGATEGQTFYVTTQSGIYVLLQMVYSSINSWSPSVQITARVYFPDGTKKVKNVSVGGSSLKLSADKLSSTCSPMAVTFKTATPGPSYKVSFQAGTEVQAELDFDALVEAYQVNDGKTLYTPGNPANGYIAARFVPKSKVTGTLIIDGKSHEAAGHGVFSHVIQSPPQNVARWNYANLQNEKDALILYQYHLPKGKYPQDVVSQGVLVLDNKIIAVTVANHTVFNGTAVDSFSGYHVPKAVTHVWEGTTRAGEPVRVELALKLDRMLDKIDVLAELPFLVRKFIQTFITAPFVYQWLENAEAKITIGGKESTIKGLAFHENTFMSELEQTA</sequence>
<gene>
    <name evidence="6" type="primary">SVF1</name>
    <name evidence="6" type="ORF">HK105_202415</name>
</gene>
<evidence type="ECO:0000256" key="2">
    <source>
        <dbReference type="ARBA" id="ARBA00009069"/>
    </source>
</evidence>
<dbReference type="Pfam" id="PF08622">
    <property type="entry name" value="Svf1"/>
    <property type="match status" value="1"/>
</dbReference>
<dbReference type="Pfam" id="PF17187">
    <property type="entry name" value="Svf1_C"/>
    <property type="match status" value="1"/>
</dbReference>
<keyword evidence="7" id="KW-1185">Reference proteome</keyword>
<evidence type="ECO:0000256" key="1">
    <source>
        <dbReference type="ARBA" id="ARBA00004496"/>
    </source>
</evidence>
<protein>
    <submittedName>
        <fullName evidence="6">Cell survival pathways protein</fullName>
    </submittedName>
</protein>
<name>A0ABR4NEW3_9FUNG</name>
<evidence type="ECO:0000259" key="4">
    <source>
        <dbReference type="Pfam" id="PF08622"/>
    </source>
</evidence>